<dbReference type="Proteomes" id="UP001152888">
    <property type="component" value="Unassembled WGS sequence"/>
</dbReference>
<organism evidence="1 2">
    <name type="scientific">Acanthoscelides obtectus</name>
    <name type="common">Bean weevil</name>
    <name type="synonym">Bruchus obtectus</name>
    <dbReference type="NCBI Taxonomy" id="200917"/>
    <lineage>
        <taxon>Eukaryota</taxon>
        <taxon>Metazoa</taxon>
        <taxon>Ecdysozoa</taxon>
        <taxon>Arthropoda</taxon>
        <taxon>Hexapoda</taxon>
        <taxon>Insecta</taxon>
        <taxon>Pterygota</taxon>
        <taxon>Neoptera</taxon>
        <taxon>Endopterygota</taxon>
        <taxon>Coleoptera</taxon>
        <taxon>Polyphaga</taxon>
        <taxon>Cucujiformia</taxon>
        <taxon>Chrysomeloidea</taxon>
        <taxon>Chrysomelidae</taxon>
        <taxon>Bruchinae</taxon>
        <taxon>Bruchini</taxon>
        <taxon>Acanthoscelides</taxon>
    </lineage>
</organism>
<gene>
    <name evidence="1" type="ORF">ACAOBT_LOCUS521</name>
</gene>
<evidence type="ECO:0000313" key="2">
    <source>
        <dbReference type="Proteomes" id="UP001152888"/>
    </source>
</evidence>
<protein>
    <submittedName>
        <fullName evidence="1">Uncharacterized protein</fullName>
    </submittedName>
</protein>
<name>A0A9P0JJM3_ACAOB</name>
<keyword evidence="2" id="KW-1185">Reference proteome</keyword>
<dbReference type="EMBL" id="CAKOFQ010006653">
    <property type="protein sequence ID" value="CAH1954384.1"/>
    <property type="molecule type" value="Genomic_DNA"/>
</dbReference>
<reference evidence="1" key="1">
    <citation type="submission" date="2022-03" db="EMBL/GenBank/DDBJ databases">
        <authorList>
            <person name="Sayadi A."/>
        </authorList>
    </citation>
    <scope>NUCLEOTIDE SEQUENCE</scope>
</reference>
<proteinExistence type="predicted"/>
<comment type="caution">
    <text evidence="1">The sequence shown here is derived from an EMBL/GenBank/DDBJ whole genome shotgun (WGS) entry which is preliminary data.</text>
</comment>
<sequence>MFSVVTLEHGLPLRSSSANETRLLLNSAFQRNTVAQDEASFPNAYCNRSIH</sequence>
<accession>A0A9P0JJM3</accession>
<dbReference type="AlphaFoldDB" id="A0A9P0JJM3"/>
<evidence type="ECO:0000313" key="1">
    <source>
        <dbReference type="EMBL" id="CAH1954384.1"/>
    </source>
</evidence>